<dbReference type="Proteomes" id="UP001189429">
    <property type="component" value="Unassembled WGS sequence"/>
</dbReference>
<evidence type="ECO:0000256" key="1">
    <source>
        <dbReference type="SAM" id="MobiDB-lite"/>
    </source>
</evidence>
<organism evidence="2 3">
    <name type="scientific">Prorocentrum cordatum</name>
    <dbReference type="NCBI Taxonomy" id="2364126"/>
    <lineage>
        <taxon>Eukaryota</taxon>
        <taxon>Sar</taxon>
        <taxon>Alveolata</taxon>
        <taxon>Dinophyceae</taxon>
        <taxon>Prorocentrales</taxon>
        <taxon>Prorocentraceae</taxon>
        <taxon>Prorocentrum</taxon>
    </lineage>
</organism>
<dbReference type="EMBL" id="CAUYUJ010019188">
    <property type="protein sequence ID" value="CAK0889293.1"/>
    <property type="molecule type" value="Genomic_DNA"/>
</dbReference>
<feature type="compositionally biased region" description="Gly residues" evidence="1">
    <location>
        <begin position="38"/>
        <end position="48"/>
    </location>
</feature>
<evidence type="ECO:0000313" key="3">
    <source>
        <dbReference type="Proteomes" id="UP001189429"/>
    </source>
</evidence>
<protein>
    <submittedName>
        <fullName evidence="2">Uncharacterized protein</fullName>
    </submittedName>
</protein>
<accession>A0ABN9WRD3</accession>
<feature type="region of interest" description="Disordered" evidence="1">
    <location>
        <begin position="123"/>
        <end position="165"/>
    </location>
</feature>
<sequence length="165" mass="16647">LGKLDDRSLGGAGGVGGAGGAAAVGPVGGARGAGLAVGAGGARGGRGRAPGPCGREGKRGLRHHPRSTQLWPVLQPAGHGGVAGRAGVPRHVRCCPRVAPMCRHQLRQSAVRADVHARDERRAERIVLQHPGLPCAPRAPRPPLEQRAARGQSARPPCDGGGCGE</sequence>
<gene>
    <name evidence="2" type="ORF">PCOR1329_LOCUS69859</name>
</gene>
<name>A0ABN9WRD3_9DINO</name>
<keyword evidence="3" id="KW-1185">Reference proteome</keyword>
<proteinExistence type="predicted"/>
<feature type="region of interest" description="Disordered" evidence="1">
    <location>
        <begin position="38"/>
        <end position="78"/>
    </location>
</feature>
<reference evidence="2" key="1">
    <citation type="submission" date="2023-10" db="EMBL/GenBank/DDBJ databases">
        <authorList>
            <person name="Chen Y."/>
            <person name="Shah S."/>
            <person name="Dougan E. K."/>
            <person name="Thang M."/>
            <person name="Chan C."/>
        </authorList>
    </citation>
    <scope>NUCLEOTIDE SEQUENCE [LARGE SCALE GENOMIC DNA]</scope>
</reference>
<comment type="caution">
    <text evidence="2">The sequence shown here is derived from an EMBL/GenBank/DDBJ whole genome shotgun (WGS) entry which is preliminary data.</text>
</comment>
<feature type="non-terminal residue" evidence="2">
    <location>
        <position position="1"/>
    </location>
</feature>
<evidence type="ECO:0000313" key="2">
    <source>
        <dbReference type="EMBL" id="CAK0889293.1"/>
    </source>
</evidence>